<evidence type="ECO:0000256" key="3">
    <source>
        <dbReference type="ARBA" id="ARBA00010280"/>
    </source>
</evidence>
<evidence type="ECO:0000256" key="1">
    <source>
        <dbReference type="ARBA" id="ARBA00004496"/>
    </source>
</evidence>
<dbReference type="SUPFAM" id="SSF55326">
    <property type="entry name" value="PurM N-terminal domain-like"/>
    <property type="match status" value="1"/>
</dbReference>
<evidence type="ECO:0000256" key="2">
    <source>
        <dbReference type="ARBA" id="ARBA00004686"/>
    </source>
</evidence>
<evidence type="ECO:0000313" key="19">
    <source>
        <dbReference type="Proteomes" id="UP001056756"/>
    </source>
</evidence>
<evidence type="ECO:0000256" key="8">
    <source>
        <dbReference type="ARBA" id="ARBA00022741"/>
    </source>
</evidence>
<evidence type="ECO:0000256" key="9">
    <source>
        <dbReference type="ARBA" id="ARBA00022755"/>
    </source>
</evidence>
<dbReference type="EMBL" id="CP097899">
    <property type="protein sequence ID" value="URN95103.1"/>
    <property type="molecule type" value="Genomic_DNA"/>
</dbReference>
<evidence type="ECO:0000256" key="13">
    <source>
        <dbReference type="ARBA" id="ARBA00033093"/>
    </source>
</evidence>
<dbReference type="Gene3D" id="3.30.1330.10">
    <property type="entry name" value="PurM-like, N-terminal domain"/>
    <property type="match status" value="1"/>
</dbReference>
<keyword evidence="6 15" id="KW-0963">Cytoplasm</keyword>
<keyword evidence="10 15" id="KW-0067">ATP-binding</keyword>
<evidence type="ECO:0000256" key="6">
    <source>
        <dbReference type="ARBA" id="ARBA00022490"/>
    </source>
</evidence>
<evidence type="ECO:0000256" key="4">
    <source>
        <dbReference type="ARBA" id="ARBA00013047"/>
    </source>
</evidence>
<dbReference type="PANTHER" id="PTHR10520:SF12">
    <property type="entry name" value="TRIFUNCTIONAL PURINE BIOSYNTHETIC PROTEIN ADENOSINE-3"/>
    <property type="match status" value="1"/>
</dbReference>
<dbReference type="NCBIfam" id="TIGR00878">
    <property type="entry name" value="purM"/>
    <property type="match status" value="1"/>
</dbReference>
<dbReference type="AlphaFoldDB" id="A0A9J6ZGD7"/>
<dbReference type="Proteomes" id="UP001056756">
    <property type="component" value="Chromosome"/>
</dbReference>
<keyword evidence="8 15" id="KW-0547">Nucleotide-binding</keyword>
<dbReference type="GO" id="GO:0005524">
    <property type="term" value="F:ATP binding"/>
    <property type="evidence" value="ECO:0007669"/>
    <property type="project" value="UniProtKB-KW"/>
</dbReference>
<comment type="pathway">
    <text evidence="2 15">Purine metabolism; IMP biosynthesis via de novo pathway; 5-amino-1-(5-phospho-D-ribosyl)imidazole from N(2)-formyl-N(1)-(5-phospho-D-ribosyl)glycinamide: step 2/2.</text>
</comment>
<dbReference type="Pfam" id="PF00586">
    <property type="entry name" value="AIRS"/>
    <property type="match status" value="1"/>
</dbReference>
<keyword evidence="7 15" id="KW-0436">Ligase</keyword>
<dbReference type="HAMAP" id="MF_00741">
    <property type="entry name" value="AIRS"/>
    <property type="match status" value="1"/>
</dbReference>
<protein>
    <recommendedName>
        <fullName evidence="5 15">Phosphoribosylformylglycinamidine cyclo-ligase</fullName>
        <ecNumber evidence="4 15">6.3.3.1</ecNumber>
    </recommendedName>
    <alternativeName>
        <fullName evidence="12 15">AIR synthase</fullName>
    </alternativeName>
    <alternativeName>
        <fullName evidence="13 15">AIRS</fullName>
    </alternativeName>
    <alternativeName>
        <fullName evidence="11 15">Phosphoribosyl-aminoimidazole synthetase</fullName>
    </alternativeName>
</protein>
<dbReference type="KEGG" id="plig:NAG76_02265"/>
<evidence type="ECO:0000256" key="5">
    <source>
        <dbReference type="ARBA" id="ARBA00020367"/>
    </source>
</evidence>
<evidence type="ECO:0000256" key="10">
    <source>
        <dbReference type="ARBA" id="ARBA00022840"/>
    </source>
</evidence>
<dbReference type="SUPFAM" id="SSF56042">
    <property type="entry name" value="PurM C-terminal domain-like"/>
    <property type="match status" value="1"/>
</dbReference>
<evidence type="ECO:0000256" key="11">
    <source>
        <dbReference type="ARBA" id="ARBA00031908"/>
    </source>
</evidence>
<gene>
    <name evidence="15 18" type="primary">purM</name>
    <name evidence="18" type="ORF">NAG76_02265</name>
</gene>
<sequence length="347" mass="37027">MSEAYKKAGVDIAAGNEAVERMKKHVKRTFRPEVMADLGGFGGLFSLNKEKYDEPVLVSGTDGVGTKLKLAFAMDKHDTIGIDAVAMCVNDIIVQGAEPLFFLDYLACGKVVPEKIEAIVAGISEGCVQSGCALIGGETAEMPGMYTEEEYDIAGFTVGIVDRPKMIDGSTIAPGDAVLGFASSGIHSNGFSLVRRLLLEEVGYSLQDEVAELGGAKLGDVLLEPTKIYVKSALKLIEQVNVKGMAHITGGGFIENIPRVLPEGVNVDVNYGSWPILPIFELMQQKGNITNRDMFTTFNMGIGLVVVVPAEQAEEAIRIANELGEQAYAIGTVTEGNRIVTFTGAEV</sequence>
<feature type="domain" description="PurM-like N-terminal" evidence="16">
    <location>
        <begin position="56"/>
        <end position="161"/>
    </location>
</feature>
<feature type="domain" description="PurM-like C-terminal" evidence="17">
    <location>
        <begin position="174"/>
        <end position="340"/>
    </location>
</feature>
<dbReference type="InterPro" id="IPR004733">
    <property type="entry name" value="PurM_cligase"/>
</dbReference>
<dbReference type="GO" id="GO:0004641">
    <property type="term" value="F:phosphoribosylformylglycinamidine cyclo-ligase activity"/>
    <property type="evidence" value="ECO:0007669"/>
    <property type="project" value="UniProtKB-UniRule"/>
</dbReference>
<evidence type="ECO:0000256" key="12">
    <source>
        <dbReference type="ARBA" id="ARBA00032931"/>
    </source>
</evidence>
<dbReference type="GO" id="GO:0006189">
    <property type="term" value="P:'de novo' IMP biosynthetic process"/>
    <property type="evidence" value="ECO:0007669"/>
    <property type="project" value="UniProtKB-UniRule"/>
</dbReference>
<dbReference type="CDD" id="cd02196">
    <property type="entry name" value="PurM"/>
    <property type="match status" value="1"/>
</dbReference>
<dbReference type="InterPro" id="IPR036921">
    <property type="entry name" value="PurM-like_N_sf"/>
</dbReference>
<dbReference type="InterPro" id="IPR036676">
    <property type="entry name" value="PurM-like_C_sf"/>
</dbReference>
<dbReference type="InterPro" id="IPR010918">
    <property type="entry name" value="PurM-like_C_dom"/>
</dbReference>
<dbReference type="GO" id="GO:0005829">
    <property type="term" value="C:cytosol"/>
    <property type="evidence" value="ECO:0007669"/>
    <property type="project" value="TreeGrafter"/>
</dbReference>
<dbReference type="EC" id="6.3.3.1" evidence="4 15"/>
<dbReference type="Gene3D" id="3.90.650.10">
    <property type="entry name" value="PurM-like C-terminal domain"/>
    <property type="match status" value="1"/>
</dbReference>
<evidence type="ECO:0000259" key="17">
    <source>
        <dbReference type="Pfam" id="PF02769"/>
    </source>
</evidence>
<dbReference type="GO" id="GO:0004637">
    <property type="term" value="F:phosphoribosylamine-glycine ligase activity"/>
    <property type="evidence" value="ECO:0007669"/>
    <property type="project" value="TreeGrafter"/>
</dbReference>
<dbReference type="PANTHER" id="PTHR10520">
    <property type="entry name" value="TRIFUNCTIONAL PURINE BIOSYNTHETIC PROTEIN ADENOSINE-3-RELATED"/>
    <property type="match status" value="1"/>
</dbReference>
<dbReference type="InterPro" id="IPR016188">
    <property type="entry name" value="PurM-like_N"/>
</dbReference>
<dbReference type="Pfam" id="PF02769">
    <property type="entry name" value="AIRS_C"/>
    <property type="match status" value="1"/>
</dbReference>
<comment type="similarity">
    <text evidence="3 15">Belongs to the AIR synthase family.</text>
</comment>
<evidence type="ECO:0000256" key="14">
    <source>
        <dbReference type="ARBA" id="ARBA00049057"/>
    </source>
</evidence>
<evidence type="ECO:0000256" key="7">
    <source>
        <dbReference type="ARBA" id="ARBA00022598"/>
    </source>
</evidence>
<dbReference type="GO" id="GO:0046084">
    <property type="term" value="P:adenine biosynthetic process"/>
    <property type="evidence" value="ECO:0007669"/>
    <property type="project" value="TreeGrafter"/>
</dbReference>
<dbReference type="FunFam" id="3.90.650.10:FF:000011">
    <property type="entry name" value="Phosphoribosylformylglycinamidine cyclo-ligase"/>
    <property type="match status" value="1"/>
</dbReference>
<accession>A0A9J6ZGD7</accession>
<name>A0A9J6ZGD7_9BACL</name>
<evidence type="ECO:0000313" key="18">
    <source>
        <dbReference type="EMBL" id="URN95103.1"/>
    </source>
</evidence>
<comment type="catalytic activity">
    <reaction evidence="14 15">
        <text>2-formamido-N(1)-(5-O-phospho-beta-D-ribosyl)acetamidine + ATP = 5-amino-1-(5-phospho-beta-D-ribosyl)imidazole + ADP + phosphate + H(+)</text>
        <dbReference type="Rhea" id="RHEA:23032"/>
        <dbReference type="ChEBI" id="CHEBI:15378"/>
        <dbReference type="ChEBI" id="CHEBI:30616"/>
        <dbReference type="ChEBI" id="CHEBI:43474"/>
        <dbReference type="ChEBI" id="CHEBI:137981"/>
        <dbReference type="ChEBI" id="CHEBI:147287"/>
        <dbReference type="ChEBI" id="CHEBI:456216"/>
        <dbReference type="EC" id="6.3.3.1"/>
    </reaction>
</comment>
<evidence type="ECO:0000256" key="15">
    <source>
        <dbReference type="HAMAP-Rule" id="MF_00741"/>
    </source>
</evidence>
<evidence type="ECO:0000259" key="16">
    <source>
        <dbReference type="Pfam" id="PF00586"/>
    </source>
</evidence>
<reference evidence="18" key="1">
    <citation type="submission" date="2022-05" db="EMBL/GenBank/DDBJ databases">
        <title>Novel bacterial taxa in a minimal lignocellulolytic consortium and its capacity to transform plastics disclosed by genome-resolved metagenomics.</title>
        <authorList>
            <person name="Rodriguez C.A.D."/>
            <person name="Diaz-Garcia L."/>
            <person name="Herrera K."/>
            <person name="Tarazona N.A."/>
            <person name="Sproer C."/>
            <person name="Overmann J."/>
            <person name="Jimenez D.J."/>
        </authorList>
    </citation>
    <scope>NUCLEOTIDE SEQUENCE</scope>
    <source>
        <strain evidence="18">MAG5</strain>
    </source>
</reference>
<comment type="subcellular location">
    <subcellularLocation>
        <location evidence="1 15">Cytoplasm</location>
    </subcellularLocation>
</comment>
<organism evidence="18 19">
    <name type="scientific">Candidatus Pristimantibacillus lignocellulolyticus</name>
    <dbReference type="NCBI Taxonomy" id="2994561"/>
    <lineage>
        <taxon>Bacteria</taxon>
        <taxon>Bacillati</taxon>
        <taxon>Bacillota</taxon>
        <taxon>Bacilli</taxon>
        <taxon>Bacillales</taxon>
        <taxon>Paenibacillaceae</taxon>
        <taxon>Candidatus Pristimantibacillus</taxon>
    </lineage>
</organism>
<keyword evidence="9 15" id="KW-0658">Purine biosynthesis</keyword>
<proteinExistence type="inferred from homology"/>
<dbReference type="FunFam" id="3.30.1330.10:FF:000001">
    <property type="entry name" value="Phosphoribosylformylglycinamidine cyclo-ligase"/>
    <property type="match status" value="1"/>
</dbReference>